<evidence type="ECO:0000313" key="3">
    <source>
        <dbReference type="Proteomes" id="UP000694864"/>
    </source>
</evidence>
<dbReference type="PROSITE" id="PS50181">
    <property type="entry name" value="FBOX"/>
    <property type="match status" value="1"/>
</dbReference>
<dbReference type="Gene3D" id="1.20.1280.50">
    <property type="match status" value="1"/>
</dbReference>
<dbReference type="Pfam" id="PF12937">
    <property type="entry name" value="F-box-like"/>
    <property type="match status" value="1"/>
</dbReference>
<gene>
    <name evidence="4" type="primary">LOC104790014</name>
</gene>
<dbReference type="SUPFAM" id="SSF81383">
    <property type="entry name" value="F-box domain"/>
    <property type="match status" value="1"/>
</dbReference>
<proteinExistence type="predicted"/>
<reference evidence="3" key="1">
    <citation type="journal article" date="2014" name="Nat. Commun.">
        <title>The emerging biofuel crop Camelina sativa retains a highly undifferentiated hexaploid genome structure.</title>
        <authorList>
            <person name="Kagale S."/>
            <person name="Koh C."/>
            <person name="Nixon J."/>
            <person name="Bollina V."/>
            <person name="Clarke W.E."/>
            <person name="Tuteja R."/>
            <person name="Spillane C."/>
            <person name="Robinson S.J."/>
            <person name="Links M.G."/>
            <person name="Clarke C."/>
            <person name="Higgins E.E."/>
            <person name="Huebert T."/>
            <person name="Sharpe A.G."/>
            <person name="Parkin I.A."/>
        </authorList>
    </citation>
    <scope>NUCLEOTIDE SEQUENCE [LARGE SCALE GENOMIC DNA]</scope>
    <source>
        <strain evidence="3">cv. DH55</strain>
    </source>
</reference>
<feature type="region of interest" description="Disordered" evidence="1">
    <location>
        <begin position="1"/>
        <end position="37"/>
    </location>
</feature>
<dbReference type="PANTHER" id="PTHR32278:SF57">
    <property type="entry name" value="F-BOX PROTEIN PP2-B2-RELATED"/>
    <property type="match status" value="1"/>
</dbReference>
<dbReference type="SMART" id="SM00256">
    <property type="entry name" value="FBOX"/>
    <property type="match status" value="1"/>
</dbReference>
<evidence type="ECO:0000259" key="2">
    <source>
        <dbReference type="PROSITE" id="PS50181"/>
    </source>
</evidence>
<sequence length="142" mass="15735">MGQKHGVDSRGKGRKVPGSSSMKQKHHVESSCGGGGEIVPGPLPFDDLPEECIFKIISLTSPRDVCVSASVSKSFACVVKSDSIWEEFLPSEYESLVPPWRVFSSKKELYFTLCYDPVLIEDGKKFSKGTRVSQCLLFRDGW</sequence>
<dbReference type="CDD" id="cd22162">
    <property type="entry name" value="F-box_AtSKIP3-like"/>
    <property type="match status" value="1"/>
</dbReference>
<dbReference type="GeneID" id="104790014"/>
<evidence type="ECO:0000313" key="4">
    <source>
        <dbReference type="RefSeq" id="XP_010514003.1"/>
    </source>
</evidence>
<accession>A0ABM0ZCY6</accession>
<name>A0ABM0ZCY6_CAMSA</name>
<dbReference type="PANTHER" id="PTHR32278">
    <property type="entry name" value="F-BOX DOMAIN-CONTAINING PROTEIN"/>
    <property type="match status" value="1"/>
</dbReference>
<dbReference type="InterPro" id="IPR036047">
    <property type="entry name" value="F-box-like_dom_sf"/>
</dbReference>
<protein>
    <submittedName>
        <fullName evidence="4">F-box protein PP2-B6</fullName>
    </submittedName>
</protein>
<feature type="domain" description="F-box" evidence="2">
    <location>
        <begin position="42"/>
        <end position="88"/>
    </location>
</feature>
<feature type="compositionally biased region" description="Basic and acidic residues" evidence="1">
    <location>
        <begin position="1"/>
        <end position="11"/>
    </location>
</feature>
<keyword evidence="3" id="KW-1185">Reference proteome</keyword>
<evidence type="ECO:0000256" key="1">
    <source>
        <dbReference type="SAM" id="MobiDB-lite"/>
    </source>
</evidence>
<organism evidence="3 4">
    <name type="scientific">Camelina sativa</name>
    <name type="common">False flax</name>
    <name type="synonym">Myagrum sativum</name>
    <dbReference type="NCBI Taxonomy" id="90675"/>
    <lineage>
        <taxon>Eukaryota</taxon>
        <taxon>Viridiplantae</taxon>
        <taxon>Streptophyta</taxon>
        <taxon>Embryophyta</taxon>
        <taxon>Tracheophyta</taxon>
        <taxon>Spermatophyta</taxon>
        <taxon>Magnoliopsida</taxon>
        <taxon>eudicotyledons</taxon>
        <taxon>Gunneridae</taxon>
        <taxon>Pentapetalae</taxon>
        <taxon>rosids</taxon>
        <taxon>malvids</taxon>
        <taxon>Brassicales</taxon>
        <taxon>Brassicaceae</taxon>
        <taxon>Camelineae</taxon>
        <taxon>Camelina</taxon>
    </lineage>
</organism>
<reference evidence="4" key="2">
    <citation type="submission" date="2025-08" db="UniProtKB">
        <authorList>
            <consortium name="RefSeq"/>
        </authorList>
    </citation>
    <scope>IDENTIFICATION</scope>
    <source>
        <tissue evidence="4">Leaf</tissue>
    </source>
</reference>
<dbReference type="InterPro" id="IPR001810">
    <property type="entry name" value="F-box_dom"/>
</dbReference>
<dbReference type="Proteomes" id="UP000694864">
    <property type="component" value="Chromosome 6"/>
</dbReference>
<dbReference type="RefSeq" id="XP_010514003.1">
    <property type="nucleotide sequence ID" value="XM_010515701.1"/>
</dbReference>